<accession>A0A9Q9UVS8</accession>
<sequence>MVSCPDLFPMDTEAINGVAEGKHMRYLRCCLRCRQPSAVSRQPSAVSRGLLAHAARTALCHRL</sequence>
<dbReference type="AlphaFoldDB" id="A0A9Q9UVS8"/>
<gene>
    <name evidence="1" type="ORF">BJP36_42940</name>
</gene>
<dbReference type="EMBL" id="CP017708">
    <property type="protein sequence ID" value="WAN69121.1"/>
    <property type="molecule type" value="Genomic_DNA"/>
</dbReference>
<dbReference type="Proteomes" id="UP000176944">
    <property type="component" value="Chromosome"/>
</dbReference>
<reference evidence="1" key="2">
    <citation type="submission" date="2022-10" db="EMBL/GenBank/DDBJ databases">
        <authorList>
            <person name="Ngo T.-E."/>
        </authorList>
    </citation>
    <scope>NUCLEOTIDE SEQUENCE</scope>
    <source>
        <strain evidence="1">JHB</strain>
    </source>
</reference>
<reference evidence="1" key="1">
    <citation type="journal article" date="2017" name="Proc. Natl. Acad. Sci. U.S.A.">
        <title>Comparative genomics uncovers the prolific and distinctive metabolic potential of the cyanobacterial genus Moorea.</title>
        <authorList>
            <person name="Leao T."/>
            <person name="Castelao G."/>
            <person name="Korobeynikov A."/>
            <person name="Monroe E.A."/>
            <person name="Podell S."/>
            <person name="Glukhov E."/>
            <person name="Allen E.E."/>
            <person name="Gerwick W.H."/>
            <person name="Gerwick L."/>
        </authorList>
    </citation>
    <scope>NUCLEOTIDE SEQUENCE</scope>
    <source>
        <strain evidence="1">JHB</strain>
    </source>
</reference>
<name>A0A9Q9UVS8_MOOP1</name>
<protein>
    <submittedName>
        <fullName evidence="1">Uncharacterized protein</fullName>
    </submittedName>
</protein>
<evidence type="ECO:0000313" key="1">
    <source>
        <dbReference type="EMBL" id="WAN69121.1"/>
    </source>
</evidence>
<organism evidence="1">
    <name type="scientific">Moorena producens (strain JHB)</name>
    <dbReference type="NCBI Taxonomy" id="1454205"/>
    <lineage>
        <taxon>Bacteria</taxon>
        <taxon>Bacillati</taxon>
        <taxon>Cyanobacteriota</taxon>
        <taxon>Cyanophyceae</taxon>
        <taxon>Coleofasciculales</taxon>
        <taxon>Coleofasciculaceae</taxon>
        <taxon>Moorena</taxon>
    </lineage>
</organism>
<proteinExistence type="predicted"/>